<dbReference type="AlphaFoldDB" id="A0A081KAS9"/>
<dbReference type="EMBL" id="JOJP01000001">
    <property type="protein sequence ID" value="KEI71255.1"/>
    <property type="molecule type" value="Genomic_DNA"/>
</dbReference>
<evidence type="ECO:0000313" key="4">
    <source>
        <dbReference type="EMBL" id="KEI71255.1"/>
    </source>
</evidence>
<reference evidence="4 5" key="1">
    <citation type="submission" date="2014-06" db="EMBL/GenBank/DDBJ databases">
        <title>Whole Genome Sequences of Three Symbiotic Endozoicomonas Bacteria.</title>
        <authorList>
            <person name="Neave M.J."/>
            <person name="Apprill A."/>
            <person name="Voolstra C.R."/>
        </authorList>
    </citation>
    <scope>NUCLEOTIDE SEQUENCE [LARGE SCALE GENOMIC DNA]</scope>
    <source>
        <strain evidence="4 5">DSM 22380</strain>
    </source>
</reference>
<accession>A0A081KAS9</accession>
<comment type="caution">
    <text evidence="4">The sequence shown here is derived from an EMBL/GenBank/DDBJ whole genome shotgun (WGS) entry which is preliminary data.</text>
</comment>
<dbReference type="STRING" id="305900.GV64_11330"/>
<dbReference type="PANTHER" id="PTHR11614">
    <property type="entry name" value="PHOSPHOLIPASE-RELATED"/>
    <property type="match status" value="1"/>
</dbReference>
<keyword evidence="2" id="KW-0812">Transmembrane</keyword>
<feature type="transmembrane region" description="Helical" evidence="2">
    <location>
        <begin position="55"/>
        <end position="76"/>
    </location>
</feature>
<feature type="compositionally biased region" description="Basic and acidic residues" evidence="1">
    <location>
        <begin position="130"/>
        <end position="139"/>
    </location>
</feature>
<proteinExistence type="predicted"/>
<evidence type="ECO:0000313" key="5">
    <source>
        <dbReference type="Proteomes" id="UP000027997"/>
    </source>
</evidence>
<protein>
    <recommendedName>
        <fullName evidence="3">Serine aminopeptidase S33 domain-containing protein</fullName>
    </recommendedName>
</protein>
<dbReference type="InterPro" id="IPR022742">
    <property type="entry name" value="Hydrolase_4"/>
</dbReference>
<feature type="domain" description="Serine aminopeptidase S33" evidence="3">
    <location>
        <begin position="238"/>
        <end position="476"/>
    </location>
</feature>
<dbReference type="eggNOG" id="COG2267">
    <property type="taxonomic scope" value="Bacteria"/>
</dbReference>
<evidence type="ECO:0000256" key="1">
    <source>
        <dbReference type="SAM" id="MobiDB-lite"/>
    </source>
</evidence>
<dbReference type="InterPro" id="IPR051044">
    <property type="entry name" value="MAG_DAG_Lipase"/>
</dbReference>
<dbReference type="Pfam" id="PF12146">
    <property type="entry name" value="Hydrolase_4"/>
    <property type="match status" value="1"/>
</dbReference>
<evidence type="ECO:0000256" key="2">
    <source>
        <dbReference type="SAM" id="Phobius"/>
    </source>
</evidence>
<gene>
    <name evidence="4" type="ORF">GV64_11330</name>
</gene>
<name>A0A081KAS9_9GAMM</name>
<sequence>MCPISRCIHSENRHPSLNDIEMAERSHLNSDQNDVALPVNRSTRFRGRAISCLKYTMAGCGVIILGLGLSMLGIGIHKLIRAREIEKAIPGLPYSSGDVQNLTTPGTTAFHHSMQPTKETITQHSTRRPRVTEGPEKSTKLTPTVRVTTTGTAKGFSTPASDKKCDPTKHLNLPGYTVAQQESDFLALSSTFIKEDGFTNELNNGTIKKVWDASRSGVHQMADGYSLNWRCTINNNTRIAVLVSGRSENTLLHMESLRDFHHHGFDACVYDQRGQGANERFIKDRPEVGDVNSFDDYVTDLREMIEFFNVSSYPDRFLLGHSMGATMTALYLENNPQVTFNASVLSAPMFEIDTSRAGFLGNIGISSLVRSGMWSGLYTAFKHRIVLDPYQERNFTQNDVTNSEPRFNMMQDLYRAMPELKLAPATVRWVVEARDAGKNATDNVGNMPPVPTLVLQAGCDVKVKEGPQIKFAQDLNAIYPNITGFYRVGTANHGSIFDSWLPRAASWSAILGFMNVYSGAGKQQDTPDTFSNETLLSEYRSLCNKPCRAIEPMPKKVKRSLSEHQVIAQQSLEEGNFEVALKHFIYAGEDDAGGYTQAAKLLRGQLRKSHKMSEIIEANLDAAFHEGDREALIWLSKHLHDLKKFSQWHQSKAVASKEASDLHQYYADQASQFLS</sequence>
<keyword evidence="2" id="KW-1133">Transmembrane helix</keyword>
<evidence type="ECO:0000259" key="3">
    <source>
        <dbReference type="Pfam" id="PF12146"/>
    </source>
</evidence>
<feature type="region of interest" description="Disordered" evidence="1">
    <location>
        <begin position="108"/>
        <end position="140"/>
    </location>
</feature>
<dbReference type="InterPro" id="IPR029058">
    <property type="entry name" value="AB_hydrolase_fold"/>
</dbReference>
<keyword evidence="2" id="KW-0472">Membrane</keyword>
<feature type="compositionally biased region" description="Polar residues" evidence="1">
    <location>
        <begin position="114"/>
        <end position="124"/>
    </location>
</feature>
<organism evidence="4 5">
    <name type="scientific">Endozoicomonas elysicola</name>
    <dbReference type="NCBI Taxonomy" id="305900"/>
    <lineage>
        <taxon>Bacteria</taxon>
        <taxon>Pseudomonadati</taxon>
        <taxon>Pseudomonadota</taxon>
        <taxon>Gammaproteobacteria</taxon>
        <taxon>Oceanospirillales</taxon>
        <taxon>Endozoicomonadaceae</taxon>
        <taxon>Endozoicomonas</taxon>
    </lineage>
</organism>
<dbReference type="Proteomes" id="UP000027997">
    <property type="component" value="Unassembled WGS sequence"/>
</dbReference>
<keyword evidence="5" id="KW-1185">Reference proteome</keyword>
<dbReference type="Gene3D" id="3.40.50.1820">
    <property type="entry name" value="alpha/beta hydrolase"/>
    <property type="match status" value="1"/>
</dbReference>
<dbReference type="SUPFAM" id="SSF53474">
    <property type="entry name" value="alpha/beta-Hydrolases"/>
    <property type="match status" value="1"/>
</dbReference>